<feature type="transmembrane region" description="Helical" evidence="8">
    <location>
        <begin position="62"/>
        <end position="88"/>
    </location>
</feature>
<feature type="transmembrane region" description="Helical" evidence="8">
    <location>
        <begin position="7"/>
        <end position="30"/>
    </location>
</feature>
<dbReference type="EMBL" id="CAFABF010000020">
    <property type="protein sequence ID" value="CAB4825758.1"/>
    <property type="molecule type" value="Genomic_DNA"/>
</dbReference>
<evidence type="ECO:0000256" key="2">
    <source>
        <dbReference type="ARBA" id="ARBA00022448"/>
    </source>
</evidence>
<dbReference type="PANTHER" id="PTHR43357">
    <property type="entry name" value="INNER MEMBRANE ABC TRANSPORTER PERMEASE PROTEIN YDCV"/>
    <property type="match status" value="1"/>
</dbReference>
<keyword evidence="4" id="KW-0997">Cell inner membrane</keyword>
<evidence type="ECO:0000256" key="3">
    <source>
        <dbReference type="ARBA" id="ARBA00022475"/>
    </source>
</evidence>
<dbReference type="PROSITE" id="PS50928">
    <property type="entry name" value="ABC_TM1"/>
    <property type="match status" value="1"/>
</dbReference>
<keyword evidence="3" id="KW-1003">Cell membrane</keyword>
<dbReference type="PANTHER" id="PTHR43357:SF4">
    <property type="entry name" value="INNER MEMBRANE ABC TRANSPORTER PERMEASE PROTEIN YDCV"/>
    <property type="match status" value="1"/>
</dbReference>
<evidence type="ECO:0000256" key="1">
    <source>
        <dbReference type="ARBA" id="ARBA00004429"/>
    </source>
</evidence>
<evidence type="ECO:0000256" key="6">
    <source>
        <dbReference type="ARBA" id="ARBA00022989"/>
    </source>
</evidence>
<dbReference type="Gene3D" id="1.10.3720.10">
    <property type="entry name" value="MetI-like"/>
    <property type="match status" value="1"/>
</dbReference>
<feature type="domain" description="ABC transmembrane type-1" evidence="9">
    <location>
        <begin position="62"/>
        <end position="250"/>
    </location>
</feature>
<feature type="transmembrane region" description="Helical" evidence="8">
    <location>
        <begin position="134"/>
        <end position="157"/>
    </location>
</feature>
<keyword evidence="7 8" id="KW-0472">Membrane</keyword>
<dbReference type="GO" id="GO:0055085">
    <property type="term" value="P:transmembrane transport"/>
    <property type="evidence" value="ECO:0007669"/>
    <property type="project" value="InterPro"/>
</dbReference>
<evidence type="ECO:0000256" key="5">
    <source>
        <dbReference type="ARBA" id="ARBA00022692"/>
    </source>
</evidence>
<dbReference type="Pfam" id="PF00528">
    <property type="entry name" value="BPD_transp_1"/>
    <property type="match status" value="1"/>
</dbReference>
<evidence type="ECO:0000256" key="4">
    <source>
        <dbReference type="ARBA" id="ARBA00022519"/>
    </source>
</evidence>
<evidence type="ECO:0000256" key="8">
    <source>
        <dbReference type="SAM" id="Phobius"/>
    </source>
</evidence>
<dbReference type="SUPFAM" id="SSF161098">
    <property type="entry name" value="MetI-like"/>
    <property type="match status" value="1"/>
</dbReference>
<dbReference type="CDD" id="cd06261">
    <property type="entry name" value="TM_PBP2"/>
    <property type="match status" value="1"/>
</dbReference>
<gene>
    <name evidence="10" type="ORF">UFOPK3167_00597</name>
</gene>
<feature type="transmembrane region" description="Helical" evidence="8">
    <location>
        <begin position="178"/>
        <end position="197"/>
    </location>
</feature>
<keyword evidence="2" id="KW-0813">Transport</keyword>
<evidence type="ECO:0000259" key="9">
    <source>
        <dbReference type="PROSITE" id="PS50928"/>
    </source>
</evidence>
<reference evidence="10" key="1">
    <citation type="submission" date="2020-05" db="EMBL/GenBank/DDBJ databases">
        <authorList>
            <person name="Chiriac C."/>
            <person name="Salcher M."/>
            <person name="Ghai R."/>
            <person name="Kavagutti S V."/>
        </authorList>
    </citation>
    <scope>NUCLEOTIDE SEQUENCE</scope>
</reference>
<keyword evidence="5 8" id="KW-0812">Transmembrane</keyword>
<protein>
    <submittedName>
        <fullName evidence="10">Unannotated protein</fullName>
    </submittedName>
</protein>
<evidence type="ECO:0000313" key="10">
    <source>
        <dbReference type="EMBL" id="CAB4825758.1"/>
    </source>
</evidence>
<name>A0A6J6ZZD0_9ZZZZ</name>
<comment type="subcellular location">
    <subcellularLocation>
        <location evidence="1">Cell inner membrane</location>
        <topology evidence="1">Multi-pass membrane protein</topology>
    </subcellularLocation>
</comment>
<keyword evidence="6 8" id="KW-1133">Transmembrane helix</keyword>
<feature type="transmembrane region" description="Helical" evidence="8">
    <location>
        <begin position="231"/>
        <end position="250"/>
    </location>
</feature>
<accession>A0A6J6ZZD0</accession>
<organism evidence="10">
    <name type="scientific">freshwater metagenome</name>
    <dbReference type="NCBI Taxonomy" id="449393"/>
    <lineage>
        <taxon>unclassified sequences</taxon>
        <taxon>metagenomes</taxon>
        <taxon>ecological metagenomes</taxon>
    </lineage>
</organism>
<dbReference type="GO" id="GO:0005886">
    <property type="term" value="C:plasma membrane"/>
    <property type="evidence" value="ECO:0007669"/>
    <property type="project" value="UniProtKB-SubCell"/>
</dbReference>
<evidence type="ECO:0000256" key="7">
    <source>
        <dbReference type="ARBA" id="ARBA00023136"/>
    </source>
</evidence>
<dbReference type="InterPro" id="IPR000515">
    <property type="entry name" value="MetI-like"/>
</dbReference>
<feature type="transmembrane region" description="Helical" evidence="8">
    <location>
        <begin position="203"/>
        <end position="224"/>
    </location>
</feature>
<feature type="transmembrane region" description="Helical" evidence="8">
    <location>
        <begin position="100"/>
        <end position="122"/>
    </location>
</feature>
<sequence length="267" mass="29016">MKIIFRPLFLGLFVFWVFFPFISIIIWSFAAGWRFPDILPEQYSMRGYAIAFDPNGDIVRGAITSTIIALIVGVIATAIGSAAGRAIAMYNFKMKKAFQFLVLAPLIVPGLAVTMGIQILFIKYGLSDTVRGVILAHLIPTIPYVVMIMSGTFANFDRAYEEQGQVLGASRATVLRKITLPIVLPGLAVSFLFAFVISWSEYILTLLVGGAAVKTLPMVLFAFLRGSDLTLVGAASIVFMIPPLILLRFTSKHLVGRSSSVTGLGSV</sequence>
<proteinExistence type="predicted"/>
<dbReference type="AlphaFoldDB" id="A0A6J6ZZD0"/>
<dbReference type="InterPro" id="IPR035906">
    <property type="entry name" value="MetI-like_sf"/>
</dbReference>